<feature type="region of interest" description="Disordered" evidence="10">
    <location>
        <begin position="181"/>
        <end position="213"/>
    </location>
</feature>
<dbReference type="Proteomes" id="UP000324767">
    <property type="component" value="Unassembled WGS sequence"/>
</dbReference>
<evidence type="ECO:0000313" key="13">
    <source>
        <dbReference type="Proteomes" id="UP000324767"/>
    </source>
</evidence>
<dbReference type="PANTHER" id="PTHR11685">
    <property type="entry name" value="RBR FAMILY RING FINGER AND IBR DOMAIN-CONTAINING"/>
    <property type="match status" value="1"/>
</dbReference>
<evidence type="ECO:0000256" key="1">
    <source>
        <dbReference type="ARBA" id="ARBA00001798"/>
    </source>
</evidence>
<gene>
    <name evidence="12" type="ORF">FRX48_05960</name>
</gene>
<dbReference type="PROSITE" id="PS51873">
    <property type="entry name" value="TRIAD"/>
    <property type="match status" value="1"/>
</dbReference>
<dbReference type="InterPro" id="IPR044066">
    <property type="entry name" value="TRIAD_supradom"/>
</dbReference>
<reference evidence="12 13" key="1">
    <citation type="submission" date="2019-09" db="EMBL/GenBank/DDBJ databases">
        <title>The hologenome of the rock-dwelling lichen Lasallia pustulata.</title>
        <authorList>
            <person name="Greshake Tzovaras B."/>
            <person name="Segers F."/>
            <person name="Bicker A."/>
            <person name="Dal Grande F."/>
            <person name="Otte J."/>
            <person name="Hankeln T."/>
            <person name="Schmitt I."/>
            <person name="Ebersberger I."/>
        </authorList>
    </citation>
    <scope>NUCLEOTIDE SEQUENCE [LARGE SCALE GENOMIC DNA]</scope>
    <source>
        <strain evidence="12">A1-1</strain>
    </source>
</reference>
<feature type="coiled-coil region" evidence="9">
    <location>
        <begin position="522"/>
        <end position="571"/>
    </location>
</feature>
<feature type="region of interest" description="Disordered" evidence="10">
    <location>
        <begin position="322"/>
        <end position="354"/>
    </location>
</feature>
<organism evidence="12 13">
    <name type="scientific">Lasallia pustulata</name>
    <dbReference type="NCBI Taxonomy" id="136370"/>
    <lineage>
        <taxon>Eukaryota</taxon>
        <taxon>Fungi</taxon>
        <taxon>Dikarya</taxon>
        <taxon>Ascomycota</taxon>
        <taxon>Pezizomycotina</taxon>
        <taxon>Lecanoromycetes</taxon>
        <taxon>OSLEUM clade</taxon>
        <taxon>Umbilicariomycetidae</taxon>
        <taxon>Umbilicariales</taxon>
        <taxon>Umbilicariaceae</taxon>
        <taxon>Lasallia</taxon>
    </lineage>
</organism>
<dbReference type="AlphaFoldDB" id="A0A5M8PNG8"/>
<feature type="compositionally biased region" description="Polar residues" evidence="10">
    <location>
        <begin position="322"/>
        <end position="342"/>
    </location>
</feature>
<evidence type="ECO:0000313" key="12">
    <source>
        <dbReference type="EMBL" id="KAA6410538.1"/>
    </source>
</evidence>
<keyword evidence="7" id="KW-0833">Ubl conjugation pathway</keyword>
<name>A0A5M8PNG8_9LECA</name>
<evidence type="ECO:0000256" key="7">
    <source>
        <dbReference type="ARBA" id="ARBA00022786"/>
    </source>
</evidence>
<keyword evidence="3" id="KW-0808">Transferase</keyword>
<evidence type="ECO:0000256" key="2">
    <source>
        <dbReference type="ARBA" id="ARBA00012251"/>
    </source>
</evidence>
<keyword evidence="6" id="KW-0863">Zinc-finger</keyword>
<evidence type="ECO:0000259" key="11">
    <source>
        <dbReference type="PROSITE" id="PS51873"/>
    </source>
</evidence>
<dbReference type="EC" id="2.3.2.31" evidence="2"/>
<dbReference type="CDD" id="cd20335">
    <property type="entry name" value="BRcat_RBR"/>
    <property type="match status" value="1"/>
</dbReference>
<comment type="catalytic activity">
    <reaction evidence="1">
        <text>[E2 ubiquitin-conjugating enzyme]-S-ubiquitinyl-L-cysteine + [acceptor protein]-L-lysine = [E2 ubiquitin-conjugating enzyme]-L-cysteine + [acceptor protein]-N(6)-ubiquitinyl-L-lysine.</text>
        <dbReference type="EC" id="2.3.2.31"/>
    </reaction>
</comment>
<keyword evidence="9" id="KW-0175">Coiled coil</keyword>
<comment type="caution">
    <text evidence="12">The sequence shown here is derived from an EMBL/GenBank/DDBJ whole genome shotgun (WGS) entry which is preliminary data.</text>
</comment>
<evidence type="ECO:0000256" key="10">
    <source>
        <dbReference type="SAM" id="MobiDB-lite"/>
    </source>
</evidence>
<protein>
    <recommendedName>
        <fullName evidence="2">RBR-type E3 ubiquitin transferase</fullName>
        <ecNumber evidence="2">2.3.2.31</ecNumber>
    </recommendedName>
</protein>
<dbReference type="EMBL" id="VXIT01000009">
    <property type="protein sequence ID" value="KAA6410538.1"/>
    <property type="molecule type" value="Genomic_DNA"/>
</dbReference>
<feature type="domain" description="RING-type" evidence="11">
    <location>
        <begin position="590"/>
        <end position="753"/>
    </location>
</feature>
<feature type="region of interest" description="Disordered" evidence="10">
    <location>
        <begin position="249"/>
        <end position="287"/>
    </location>
</feature>
<evidence type="ECO:0000256" key="8">
    <source>
        <dbReference type="ARBA" id="ARBA00022833"/>
    </source>
</evidence>
<evidence type="ECO:0000256" key="6">
    <source>
        <dbReference type="ARBA" id="ARBA00022771"/>
    </source>
</evidence>
<proteinExistence type="predicted"/>
<evidence type="ECO:0000256" key="5">
    <source>
        <dbReference type="ARBA" id="ARBA00022737"/>
    </source>
</evidence>
<evidence type="ECO:0000256" key="4">
    <source>
        <dbReference type="ARBA" id="ARBA00022723"/>
    </source>
</evidence>
<keyword evidence="4" id="KW-0479">Metal-binding</keyword>
<feature type="region of interest" description="Disordered" evidence="10">
    <location>
        <begin position="417"/>
        <end position="454"/>
    </location>
</feature>
<dbReference type="GO" id="GO:0061630">
    <property type="term" value="F:ubiquitin protein ligase activity"/>
    <property type="evidence" value="ECO:0007669"/>
    <property type="project" value="UniProtKB-EC"/>
</dbReference>
<dbReference type="Pfam" id="PF01485">
    <property type="entry name" value="IBR"/>
    <property type="match status" value="1"/>
</dbReference>
<dbReference type="GO" id="GO:0016567">
    <property type="term" value="P:protein ubiquitination"/>
    <property type="evidence" value="ECO:0007669"/>
    <property type="project" value="InterPro"/>
</dbReference>
<evidence type="ECO:0000256" key="3">
    <source>
        <dbReference type="ARBA" id="ARBA00022679"/>
    </source>
</evidence>
<dbReference type="InterPro" id="IPR002867">
    <property type="entry name" value="IBR_dom"/>
</dbReference>
<sequence length="753" mass="83872">MDCGPGRTRAHARLTYILTGALHQFIEGYVQKSKGKGKALRSDFELGLDSIVEDAERLLLRAQAIAAYALRLDDSGNLVDGEPRTAVFPNVAETEGPQPHAAPPSLQLGTDKEALATIFTFSPPPRAPPSPPPTTEKVVTASSLSQSFHDPYPEACVWPARLPPTPTSVKPIRRKPVPSEIASRTVSGDAFRRTSPPLRLPLNAPGNEASKAIPLPTVPTRKAVQRDPSTPWSLGIEEETVVDPLTGLPAQRETGFEPGPSSRPPGPIKGNPFRRLPTQAPPITHMPLIRTDPNEWWATQEIPVLPRGSSLIPQKISSVSETSAENVSGTSADNVNYPSLASSRMPGAGRSRPPSYVEFEPDNATEANNTIPIKELLQTKKGSVKHLLKPITHRPLKTQTEDDAALTQRLQYEEDQRLRETEEQMPRGSLTQTSRSPLTREGRLRQATAADDSRKLIASQEEHRSLGAQWKATQQRQYRREEEHRLKARRRILTEKDIVRLNHSKALPGDDSAVLTTLPGENERLMADLKAAQALQAELEEEVRQQDIRTLKELQAKLEEAEYQDARLAAQLAAEWEKEDREEIQRIREQRTTCIMCVERYKKSELFKPCSDKEHIWCGKCLHAGFKTALKTKTRLRCCRNLTTKSLPSLDPALAKQYNLMLLEMDTANPVYCSAKPCGTFIPPSAVKGDIATCPKCRKRSCVHCKASEHPDKICEQDEDTQRVLRLAQRNKWKQCPGCRNLIEKTEGCVEQV</sequence>
<keyword evidence="5" id="KW-0677">Repeat</keyword>
<keyword evidence="8" id="KW-0862">Zinc</keyword>
<accession>A0A5M8PNG8</accession>
<dbReference type="OrthoDB" id="10009520at2759"/>
<evidence type="ECO:0000256" key="9">
    <source>
        <dbReference type="SAM" id="Coils"/>
    </source>
</evidence>
<dbReference type="InterPro" id="IPR031127">
    <property type="entry name" value="E3_UB_ligase_RBR"/>
</dbReference>
<dbReference type="GO" id="GO:0008270">
    <property type="term" value="F:zinc ion binding"/>
    <property type="evidence" value="ECO:0007669"/>
    <property type="project" value="UniProtKB-KW"/>
</dbReference>